<evidence type="ECO:0000313" key="2">
    <source>
        <dbReference type="Proteomes" id="UP000499080"/>
    </source>
</evidence>
<dbReference type="Proteomes" id="UP000499080">
    <property type="component" value="Unassembled WGS sequence"/>
</dbReference>
<reference evidence="1 2" key="1">
    <citation type="journal article" date="2019" name="Sci. Rep.">
        <title>Orb-weaving spider Araneus ventricosus genome elucidates the spidroin gene catalogue.</title>
        <authorList>
            <person name="Kono N."/>
            <person name="Nakamura H."/>
            <person name="Ohtoshi R."/>
            <person name="Moran D.A.P."/>
            <person name="Shinohara A."/>
            <person name="Yoshida Y."/>
            <person name="Fujiwara M."/>
            <person name="Mori M."/>
            <person name="Tomita M."/>
            <person name="Arakawa K."/>
        </authorList>
    </citation>
    <scope>NUCLEOTIDE SEQUENCE [LARGE SCALE GENOMIC DNA]</scope>
</reference>
<proteinExistence type="predicted"/>
<gene>
    <name evidence="1" type="ORF">AVEN_229015_1</name>
</gene>
<accession>A0A4Y2KLJ0</accession>
<evidence type="ECO:0000313" key="1">
    <source>
        <dbReference type="EMBL" id="GBN03235.1"/>
    </source>
</evidence>
<sequence>MLYDHTRGTTMVVLFVFKYVGEIAVSRWWVRIIADEAFALSAGMIDSVHSTKNRPMKDRINGDRHYRPVVWSIISRLRLAGVRARWWST</sequence>
<organism evidence="1 2">
    <name type="scientific">Araneus ventricosus</name>
    <name type="common">Orbweaver spider</name>
    <name type="synonym">Epeira ventricosa</name>
    <dbReference type="NCBI Taxonomy" id="182803"/>
    <lineage>
        <taxon>Eukaryota</taxon>
        <taxon>Metazoa</taxon>
        <taxon>Ecdysozoa</taxon>
        <taxon>Arthropoda</taxon>
        <taxon>Chelicerata</taxon>
        <taxon>Arachnida</taxon>
        <taxon>Araneae</taxon>
        <taxon>Araneomorphae</taxon>
        <taxon>Entelegynae</taxon>
        <taxon>Araneoidea</taxon>
        <taxon>Araneidae</taxon>
        <taxon>Araneus</taxon>
    </lineage>
</organism>
<protein>
    <submittedName>
        <fullName evidence="1">Uncharacterized protein</fullName>
    </submittedName>
</protein>
<comment type="caution">
    <text evidence="1">The sequence shown here is derived from an EMBL/GenBank/DDBJ whole genome shotgun (WGS) entry which is preliminary data.</text>
</comment>
<dbReference type="AlphaFoldDB" id="A0A4Y2KLJ0"/>
<dbReference type="EMBL" id="BGPR01004776">
    <property type="protein sequence ID" value="GBN03235.1"/>
    <property type="molecule type" value="Genomic_DNA"/>
</dbReference>
<keyword evidence="2" id="KW-1185">Reference proteome</keyword>
<name>A0A4Y2KLJ0_ARAVE</name>